<protein>
    <submittedName>
        <fullName evidence="1">Uncharacterized protein</fullName>
    </submittedName>
</protein>
<dbReference type="RefSeq" id="WP_114205320.1">
    <property type="nucleotide sequence ID" value="NZ_CP030840.1"/>
</dbReference>
<keyword evidence="2" id="KW-1185">Reference proteome</keyword>
<organism evidence="1 2">
    <name type="scientific">Acidisarcina polymorpha</name>
    <dbReference type="NCBI Taxonomy" id="2211140"/>
    <lineage>
        <taxon>Bacteria</taxon>
        <taxon>Pseudomonadati</taxon>
        <taxon>Acidobacteriota</taxon>
        <taxon>Terriglobia</taxon>
        <taxon>Terriglobales</taxon>
        <taxon>Acidobacteriaceae</taxon>
        <taxon>Acidisarcina</taxon>
    </lineage>
</organism>
<dbReference type="AlphaFoldDB" id="A0A2Z5FRZ1"/>
<dbReference type="OrthoDB" id="963251at2"/>
<sequence>MTFRARELSVDQKMVIEELSGRSLGDDEAISIRAVGSNAAPEWLRQSWESAEALGVDRLCMEEIDGEIDAARRARRSDVQFIAG</sequence>
<accession>A0A2Z5FRZ1</accession>
<name>A0A2Z5FRZ1_9BACT</name>
<evidence type="ECO:0000313" key="2">
    <source>
        <dbReference type="Proteomes" id="UP000253606"/>
    </source>
</evidence>
<evidence type="ECO:0000313" key="1">
    <source>
        <dbReference type="EMBL" id="AXC09491.1"/>
    </source>
</evidence>
<dbReference type="EMBL" id="CP030840">
    <property type="protein sequence ID" value="AXC09491.1"/>
    <property type="molecule type" value="Genomic_DNA"/>
</dbReference>
<gene>
    <name evidence="1" type="ORF">ACPOL_0104</name>
</gene>
<dbReference type="KEGG" id="abas:ACPOL_0104"/>
<dbReference type="Proteomes" id="UP000253606">
    <property type="component" value="Chromosome"/>
</dbReference>
<reference evidence="1 2" key="1">
    <citation type="journal article" date="2018" name="Front. Microbiol.">
        <title>Hydrolytic Capabilities as a Key to Environmental Success: Chitinolytic and Cellulolytic Acidobacteria From Acidic Sub-arctic Soils and Boreal Peatlands.</title>
        <authorList>
            <person name="Belova S.E."/>
            <person name="Ravin N.V."/>
            <person name="Pankratov T.A."/>
            <person name="Rakitin A.L."/>
            <person name="Ivanova A.A."/>
            <person name="Beletsky A.V."/>
            <person name="Mardanov A.V."/>
            <person name="Sinninghe Damste J.S."/>
            <person name="Dedysh S.N."/>
        </authorList>
    </citation>
    <scope>NUCLEOTIDE SEQUENCE [LARGE SCALE GENOMIC DNA]</scope>
    <source>
        <strain evidence="1 2">SBC82</strain>
    </source>
</reference>
<proteinExistence type="predicted"/>